<dbReference type="RefSeq" id="WP_083415765.1">
    <property type="nucleotide sequence ID" value="NZ_CANLRM010000004.1"/>
</dbReference>
<dbReference type="AlphaFoldDB" id="A0A4R8M887"/>
<evidence type="ECO:0000256" key="1">
    <source>
        <dbReference type="SAM" id="SignalP"/>
    </source>
</evidence>
<proteinExistence type="predicted"/>
<dbReference type="EMBL" id="SORL01000009">
    <property type="protein sequence ID" value="TDY61384.1"/>
    <property type="molecule type" value="Genomic_DNA"/>
</dbReference>
<keyword evidence="1" id="KW-0732">Signal</keyword>
<comment type="caution">
    <text evidence="3">The sequence shown here is derived from an EMBL/GenBank/DDBJ whole genome shotgun (WGS) entry which is preliminary data.</text>
</comment>
<evidence type="ECO:0000259" key="2">
    <source>
        <dbReference type="Pfam" id="PF10988"/>
    </source>
</evidence>
<gene>
    <name evidence="3" type="ORF">DFQ06_2714</name>
</gene>
<accession>A0A4R8M887</accession>
<name>A0A4R8M887_9FLAO</name>
<dbReference type="Gene3D" id="2.160.20.120">
    <property type="match status" value="1"/>
</dbReference>
<feature type="domain" description="Putative auto-transporter adhesin head GIN" evidence="2">
    <location>
        <begin position="42"/>
        <end position="180"/>
    </location>
</feature>
<dbReference type="Proteomes" id="UP000294824">
    <property type="component" value="Unassembled WGS sequence"/>
</dbReference>
<dbReference type="InterPro" id="IPR021255">
    <property type="entry name" value="DUF2807"/>
</dbReference>
<evidence type="ECO:0000313" key="3">
    <source>
        <dbReference type="EMBL" id="TDY61384.1"/>
    </source>
</evidence>
<organism evidence="3 4">
    <name type="scientific">Algibacter lectus</name>
    <dbReference type="NCBI Taxonomy" id="221126"/>
    <lineage>
        <taxon>Bacteria</taxon>
        <taxon>Pseudomonadati</taxon>
        <taxon>Bacteroidota</taxon>
        <taxon>Flavobacteriia</taxon>
        <taxon>Flavobacteriales</taxon>
        <taxon>Flavobacteriaceae</taxon>
        <taxon>Algibacter</taxon>
    </lineage>
</organism>
<feature type="chain" id="PRO_5020564324" evidence="1">
    <location>
        <begin position="21"/>
        <end position="278"/>
    </location>
</feature>
<reference evidence="3 4" key="1">
    <citation type="submission" date="2019-03" db="EMBL/GenBank/DDBJ databases">
        <title>Genomic Encyclopedia of Type Strains, Phase III (KMG-III): the genomes of soil and plant-associated and newly described type strains.</title>
        <authorList>
            <person name="Whitman W."/>
        </authorList>
    </citation>
    <scope>NUCLEOTIDE SEQUENCE [LARGE SCALE GENOMIC DNA]</scope>
    <source>
        <strain evidence="3 4">CECT 8301</strain>
    </source>
</reference>
<dbReference type="Pfam" id="PF10988">
    <property type="entry name" value="DUF2807"/>
    <property type="match status" value="1"/>
</dbReference>
<evidence type="ECO:0000313" key="4">
    <source>
        <dbReference type="Proteomes" id="UP000294824"/>
    </source>
</evidence>
<keyword evidence="4" id="KW-1185">Reference proteome</keyword>
<protein>
    <submittedName>
        <fullName evidence="3">Putative autotransporter adhesin-like protein</fullName>
    </submittedName>
</protein>
<sequence>MKQKSLTLLLAISICFLGQAQSVEKVKGNRNVTIQQTPVNSFKTIIIDEGFEIDLVYSKEPYVEIETDENIHEFFVLNLRDSVLNIDLTKRVTSKKRLNIKVAYDDFLTTIETRDNAEVHSLSTINADNMTLITSGNSEAGLTIKTENFNFEGLDKSDTKLNVTANTSKVILNGNSKLEALINSPILKADLYQRANAEIEGSCDNLTLRTDNNAQFTGKNFTIKNCDLISEIASEAILEVTDTIAVEISGASSLYLYNEPQIIVNKLANTSKIQKKEK</sequence>
<feature type="signal peptide" evidence="1">
    <location>
        <begin position="1"/>
        <end position="20"/>
    </location>
</feature>